<sequence length="233" mass="24226">RPAATQSPNSLSLNTFPHSHSLDLSAAEASSNTKLAGTALTILGGLAQWYLGHPDALSSVLTVLSSVMQSPDPKLSRNGATTVYRLCQHPGLANHLLATHRSWVDSLLQLYQAHGGVQRRIGHGDDLSTEELMLASLCRLAVLPAATAPSCSPLGASQVGGTGGAAGAPGSGSGRNLLVLLASPKLHELQQVWQLQPAGAASDAQAAAGGGVVRGRGRGVRCTQVRWRFWKRP</sequence>
<protein>
    <submittedName>
        <fullName evidence="1">Uncharacterized protein</fullName>
    </submittedName>
</protein>
<dbReference type="SUPFAM" id="SSF48371">
    <property type="entry name" value="ARM repeat"/>
    <property type="match status" value="1"/>
</dbReference>
<proteinExistence type="predicted"/>
<dbReference type="EMBL" id="MU069537">
    <property type="protein sequence ID" value="KAF5839630.1"/>
    <property type="molecule type" value="Genomic_DNA"/>
</dbReference>
<dbReference type="InterPro" id="IPR016024">
    <property type="entry name" value="ARM-type_fold"/>
</dbReference>
<feature type="non-terminal residue" evidence="1">
    <location>
        <position position="1"/>
    </location>
</feature>
<evidence type="ECO:0000313" key="2">
    <source>
        <dbReference type="Proteomes" id="UP000815325"/>
    </source>
</evidence>
<name>A0ABQ7GYE7_DUNSA</name>
<keyword evidence="2" id="KW-1185">Reference proteome</keyword>
<gene>
    <name evidence="1" type="ORF">DUNSADRAFT_286</name>
</gene>
<accession>A0ABQ7GYE7</accession>
<evidence type="ECO:0000313" key="1">
    <source>
        <dbReference type="EMBL" id="KAF5839630.1"/>
    </source>
</evidence>
<comment type="caution">
    <text evidence="1">The sequence shown here is derived from an EMBL/GenBank/DDBJ whole genome shotgun (WGS) entry which is preliminary data.</text>
</comment>
<dbReference type="InterPro" id="IPR011989">
    <property type="entry name" value="ARM-like"/>
</dbReference>
<organism evidence="1 2">
    <name type="scientific">Dunaliella salina</name>
    <name type="common">Green alga</name>
    <name type="synonym">Protococcus salinus</name>
    <dbReference type="NCBI Taxonomy" id="3046"/>
    <lineage>
        <taxon>Eukaryota</taxon>
        <taxon>Viridiplantae</taxon>
        <taxon>Chlorophyta</taxon>
        <taxon>core chlorophytes</taxon>
        <taxon>Chlorophyceae</taxon>
        <taxon>CS clade</taxon>
        <taxon>Chlamydomonadales</taxon>
        <taxon>Dunaliellaceae</taxon>
        <taxon>Dunaliella</taxon>
    </lineage>
</organism>
<dbReference type="Proteomes" id="UP000815325">
    <property type="component" value="Unassembled WGS sequence"/>
</dbReference>
<reference evidence="1" key="1">
    <citation type="submission" date="2017-08" db="EMBL/GenBank/DDBJ databases">
        <authorList>
            <person name="Polle J.E."/>
            <person name="Barry K."/>
            <person name="Cushman J."/>
            <person name="Schmutz J."/>
            <person name="Tran D."/>
            <person name="Hathwaick L.T."/>
            <person name="Yim W.C."/>
            <person name="Jenkins J."/>
            <person name="Mckie-Krisberg Z.M."/>
            <person name="Prochnik S."/>
            <person name="Lindquist E."/>
            <person name="Dockter R.B."/>
            <person name="Adam C."/>
            <person name="Molina H."/>
            <person name="Bunkerborg J."/>
            <person name="Jin E."/>
            <person name="Buchheim M."/>
            <person name="Magnuson J."/>
        </authorList>
    </citation>
    <scope>NUCLEOTIDE SEQUENCE</scope>
    <source>
        <strain evidence="1">CCAP 19/18</strain>
    </source>
</reference>
<dbReference type="Gene3D" id="1.25.10.10">
    <property type="entry name" value="Leucine-rich Repeat Variant"/>
    <property type="match status" value="1"/>
</dbReference>